<feature type="compositionally biased region" description="Pro residues" evidence="8">
    <location>
        <begin position="622"/>
        <end position="635"/>
    </location>
</feature>
<feature type="compositionally biased region" description="Basic and acidic residues" evidence="8">
    <location>
        <begin position="2082"/>
        <end position="2091"/>
    </location>
</feature>
<feature type="compositionally biased region" description="Low complexity" evidence="8">
    <location>
        <begin position="38"/>
        <end position="49"/>
    </location>
</feature>
<reference evidence="10 11" key="1">
    <citation type="submission" date="2017-03" db="EMBL/GenBank/DDBJ databases">
        <title>Widespread Adenine N6-methylation of Active Genes in Fungi.</title>
        <authorList>
            <consortium name="DOE Joint Genome Institute"/>
            <person name="Mondo S.J."/>
            <person name="Dannebaum R.O."/>
            <person name="Kuo R.C."/>
            <person name="Louie K.B."/>
            <person name="Bewick A.J."/>
            <person name="Labutti K."/>
            <person name="Haridas S."/>
            <person name="Kuo A."/>
            <person name="Salamov A."/>
            <person name="Ahrendt S.R."/>
            <person name="Lau R."/>
            <person name="Bowen B.P."/>
            <person name="Lipzen A."/>
            <person name="Sullivan W."/>
            <person name="Andreopoulos W.B."/>
            <person name="Clum A."/>
            <person name="Lindquist E."/>
            <person name="Daum C."/>
            <person name="Northen T.R."/>
            <person name="Ramamoorthy G."/>
            <person name="Schmitz R.J."/>
            <person name="Gryganskyi A."/>
            <person name="Culley D."/>
            <person name="Magnuson J."/>
            <person name="James T.Y."/>
            <person name="O'Malley M.A."/>
            <person name="Stajich J.E."/>
            <person name="Spatafora J.W."/>
            <person name="Visel A."/>
            <person name="Grigoriev I.V."/>
        </authorList>
    </citation>
    <scope>NUCLEOTIDE SEQUENCE [LARGE SCALE GENOMIC DNA]</scope>
    <source>
        <strain evidence="10 11">NRRL Y-17943</strain>
    </source>
</reference>
<feature type="compositionally biased region" description="Basic and acidic residues" evidence="8">
    <location>
        <begin position="540"/>
        <end position="550"/>
    </location>
</feature>
<feature type="compositionally biased region" description="Polar residues" evidence="8">
    <location>
        <begin position="1313"/>
        <end position="1336"/>
    </location>
</feature>
<dbReference type="InterPro" id="IPR017441">
    <property type="entry name" value="Protein_kinase_ATP_BS"/>
</dbReference>
<keyword evidence="11" id="KW-1185">Reference proteome</keyword>
<feature type="region of interest" description="Disordered" evidence="8">
    <location>
        <begin position="223"/>
        <end position="296"/>
    </location>
</feature>
<feature type="compositionally biased region" description="Polar residues" evidence="8">
    <location>
        <begin position="1530"/>
        <end position="1542"/>
    </location>
</feature>
<dbReference type="PANTHER" id="PTHR24058:SF22">
    <property type="entry name" value="DUAL SPECIFICITY TYROSINE-PHOSPHORYLATION-REGULATED KINASE 4"/>
    <property type="match status" value="1"/>
</dbReference>
<sequence length="2142" mass="227987">MSYSTPSFPGAWMSAHSNEAGPSNHQPKRPSPDPQYASRSGSVTGSSRRSSPRKVAARGEGVVTPPDAMEQFFDAESDDGAIRAYGAGGLAGSAPNDPGYLAASHSPNIFSTPNQSFNASPASSLSRTSPIKVAGTITRHSPSKLGKPSPASDSSAYLPVFSNETSFTSQSQTRPSPSNSSSPRVHGTFSSAVHNPGLHHSPPTSLQTIPQKSPLLPHEFNVYATDNSSDTHGTAETPLREHFQPYGSMSSPPNRERLGSSTSSINSTLRGNRAPAPAALDLSPKRRGEAARAVSGNVDREKYGAIQGLMPPGDFGDYAGRRNVSDSSAWSRVSSRDSRPLPQPPHSSSDMNLAGTMRQHPTMSGPPGAYAQYQDSKHSRWASASPSSSINVPLSAVGGHARVTNATLATDRLSVRRDASRAAIDSSHLSPSAPSSDTTSPTLAAQSTYSPISPYIDPADIDRRNLVGVGELSTPRWGTLSNISAEGTPGVTPSYGQSPPMPRITPNTSMSARGWARGQTGLGLGVGFGLATSLGNAMDNVKEESPPRENRPRHHSVSTVTPPRPTPSITTLPPPVHSTNGEYPGFADFDFDSSMTAALAASLGVSEEQIPAPRVREHRISAPPPPTAAAPPPPEWRSQPIQQAPFAPPPRVSPGSARSRIYARRASRQASAEKTHQLSDVNPPSSPIYAAFTSAPSSAAPREDALMSEFGNVPRQQSRFIEESHDAPRNFSRRTPPSSADSSIALPPGALRARKSSSTRPDGTPKTRQSPSSGSHHDILKHFAPKDFSHLPPSPSSASINQFLRNSGSIHNFSSGGLPSTGAFGLPSSTSKVSLQRSDSGRVRGGRTAYEVQDASPDTDEALRKLDGLGLTPIKSKTPRGKHSLAGSSQTTPTRSETPPLTVGKANTPATEKRLPLKPSSASLRAEAGDSPTQTWVDVAMEEAMDSPGPGDSNLPNAVTPSIGAADTPGPMPLSTTPPTSAPAGRADKIGRRMSNSSEASAHSELSHSDSVEKSVPPVPPLPKSFMSLRQGMNVAGTMGPTMADQSPDPNISIDVHSPKSVASEASIISGPGQSSVDEHGQLTGTTSTGTSRRPRMSKKWSFSSALNLARHVKEAAAPLTSPSMLDMSIAEKNLDNRGSQTPWTEIEHGEISQPALQSPPLGGIESRSNPSITPGAPNQLPRTGSKRLTPSAIPFFRRTSSSSIVSKLSQPKPEDGLGAPAPAPNRRPSGLSERHPSSTESSVIPEQDDSVPSTSAQPKKSVLNMLRGSVTKRHVSNKETSTSSSVTVVDNEPKEAKSSSTGWSGRKRGKTLSISNDALIRSSSGIPTTSQQSTIHIIHPKVSIESSLSSRSVQSNKSGSTVNGGAAVKGPPTTLPAIVGSPPIKQASSSNSLKLSETVRDLPSITPTKIPRISNRPSGGSPSMVHQGMPPPAMASSKSAGQFGSLGKKVSATAAEPLRPSFSEFGTLANSQGHRHNASNSHRAHLLAPMSARTEAKRHEKHRLEPVRVSSGQQVPASRRGLPAPPPTASSNLTAQTQSSLAKRASRESIPTSRPNMTRRGSKGTSSGGQTPSEQSSPIKPSKLAHSKLVVPTATATAKLPSSSSVGGALAFRKSGPLMPSPTSSPAEDEEGLADAEMHAYVQRRKARKAAGKKEDLSDIVAFPQDIVPKPPLTQRAFVSKRLGSMSDYERREVLDFDNIYYSPPSRIARPAQTGGATFNHGYDDERGDYLIVAGDHLCYRYEVGSVLGKGSFGQVVQCRDHQTGQSVAVKIIRNKKRFHAQALVEVKILQQLVEWDPDDKHNVVRMTDHFYFRGHLCIVTELLSINLYELIKANHFDGFSTTLIRRFTTQMLASLQLMRSHRIVHCDLKPENILLCHPIKSAIKVIDFGSSCLETEKVYTYIQSRFYRSPEVILGMSYAMAIDMWSLGCILAELYTGVPIFPGENEHEQLACIMEVLGVPDRDIVNRSSRRKLFFDTAGAPRPFDNGKGKRRRPNTKTLAQALKCNDELFVDFLAKCLTWDPDRRLKPQPAMRHPWILAGRRRHAPPAPAATRSSSKGSDLLANGSSSMTFSGSNWSLSTKDKKDKESKNGSSGLLISPPTPLMARQSGTGSSKMSGLASSTRMSSGHVRNGSVNMVRDR</sequence>
<feature type="compositionally biased region" description="Polar residues" evidence="8">
    <location>
        <begin position="105"/>
        <end position="129"/>
    </location>
</feature>
<feature type="compositionally biased region" description="Polar residues" evidence="8">
    <location>
        <begin position="1387"/>
        <end position="1396"/>
    </location>
</feature>
<evidence type="ECO:0000256" key="3">
    <source>
        <dbReference type="ARBA" id="ARBA00022679"/>
    </source>
</evidence>
<dbReference type="GeneID" id="33555885"/>
<feature type="compositionally biased region" description="Low complexity" evidence="8">
    <location>
        <begin position="1344"/>
        <end position="1359"/>
    </location>
</feature>
<organism evidence="10 11">
    <name type="scientific">Kockovaella imperatae</name>
    <dbReference type="NCBI Taxonomy" id="4999"/>
    <lineage>
        <taxon>Eukaryota</taxon>
        <taxon>Fungi</taxon>
        <taxon>Dikarya</taxon>
        <taxon>Basidiomycota</taxon>
        <taxon>Agaricomycotina</taxon>
        <taxon>Tremellomycetes</taxon>
        <taxon>Tremellales</taxon>
        <taxon>Cuniculitremaceae</taxon>
        <taxon>Kockovaella</taxon>
    </lineage>
</organism>
<dbReference type="PROSITE" id="PS00108">
    <property type="entry name" value="PROTEIN_KINASE_ST"/>
    <property type="match status" value="1"/>
</dbReference>
<feature type="compositionally biased region" description="Polar residues" evidence="8">
    <location>
        <begin position="15"/>
        <end position="25"/>
    </location>
</feature>
<evidence type="ECO:0000256" key="1">
    <source>
        <dbReference type="ARBA" id="ARBA00008867"/>
    </source>
</evidence>
<dbReference type="GO" id="GO:0005737">
    <property type="term" value="C:cytoplasm"/>
    <property type="evidence" value="ECO:0007669"/>
    <property type="project" value="TreeGrafter"/>
</dbReference>
<feature type="compositionally biased region" description="Low complexity" evidence="8">
    <location>
        <begin position="1281"/>
        <end position="1290"/>
    </location>
</feature>
<evidence type="ECO:0000256" key="6">
    <source>
        <dbReference type="ARBA" id="ARBA00022840"/>
    </source>
</evidence>
<keyword evidence="3" id="KW-0808">Transferase</keyword>
<evidence type="ECO:0000313" key="11">
    <source>
        <dbReference type="Proteomes" id="UP000193218"/>
    </source>
</evidence>
<evidence type="ECO:0000256" key="2">
    <source>
        <dbReference type="ARBA" id="ARBA00022527"/>
    </source>
</evidence>
<evidence type="ECO:0000256" key="7">
    <source>
        <dbReference type="PROSITE-ProRule" id="PRU10141"/>
    </source>
</evidence>
<feature type="compositionally biased region" description="Polar residues" evidence="8">
    <location>
        <begin position="1199"/>
        <end position="1210"/>
    </location>
</feature>
<evidence type="ECO:0000256" key="8">
    <source>
        <dbReference type="SAM" id="MobiDB-lite"/>
    </source>
</evidence>
<feature type="compositionally biased region" description="Low complexity" evidence="8">
    <location>
        <begin position="426"/>
        <end position="445"/>
    </location>
</feature>
<dbReference type="InterPro" id="IPR011009">
    <property type="entry name" value="Kinase-like_dom_sf"/>
</dbReference>
<feature type="compositionally biased region" description="Polar residues" evidence="8">
    <location>
        <begin position="827"/>
        <end position="838"/>
    </location>
</feature>
<dbReference type="GO" id="GO:0005856">
    <property type="term" value="C:cytoskeleton"/>
    <property type="evidence" value="ECO:0007669"/>
    <property type="project" value="TreeGrafter"/>
</dbReference>
<feature type="compositionally biased region" description="Polar residues" evidence="8">
    <location>
        <begin position="1239"/>
        <end position="1259"/>
    </location>
</feature>
<dbReference type="FunFam" id="3.30.200.20:FF:000087">
    <property type="entry name" value="Dual specificity tyrosine-phosphorylation-regulated kinase 1A"/>
    <property type="match status" value="1"/>
</dbReference>
<dbReference type="InterPro" id="IPR000719">
    <property type="entry name" value="Prot_kinase_dom"/>
</dbReference>
<feature type="binding site" evidence="7">
    <location>
        <position position="1772"/>
    </location>
    <ligand>
        <name>ATP</name>
        <dbReference type="ChEBI" id="CHEBI:30616"/>
    </ligand>
</feature>
<dbReference type="EMBL" id="NBSH01000003">
    <property type="protein sequence ID" value="ORX39404.1"/>
    <property type="molecule type" value="Genomic_DNA"/>
</dbReference>
<gene>
    <name evidence="10" type="ORF">BD324DRAFT_607700</name>
</gene>
<feature type="region of interest" description="Disordered" evidence="8">
    <location>
        <begin position="2037"/>
        <end position="2142"/>
    </location>
</feature>
<feature type="compositionally biased region" description="Polar residues" evidence="8">
    <location>
        <begin position="733"/>
        <end position="742"/>
    </location>
</feature>
<comment type="caution">
    <text evidence="10">The sequence shown here is derived from an EMBL/GenBank/DDBJ whole genome shotgun (WGS) entry which is preliminary data.</text>
</comment>
<protein>
    <recommendedName>
        <fullName evidence="9">Protein kinase domain-containing protein</fullName>
    </recommendedName>
</protein>
<feature type="compositionally biased region" description="Low complexity" evidence="8">
    <location>
        <begin position="995"/>
        <end position="1004"/>
    </location>
</feature>
<dbReference type="STRING" id="4999.A0A1Y1UPG6"/>
<feature type="region of interest" description="Disordered" evidence="8">
    <location>
        <begin position="616"/>
        <end position="1099"/>
    </location>
</feature>
<proteinExistence type="inferred from homology"/>
<evidence type="ECO:0000256" key="4">
    <source>
        <dbReference type="ARBA" id="ARBA00022741"/>
    </source>
</evidence>
<feature type="compositionally biased region" description="Polar residues" evidence="8">
    <location>
        <begin position="202"/>
        <end position="211"/>
    </location>
</feature>
<feature type="region of interest" description="Disordered" evidence="8">
    <location>
        <begin position="480"/>
        <end position="500"/>
    </location>
</feature>
<dbReference type="Pfam" id="PF00069">
    <property type="entry name" value="Pkinase"/>
    <property type="match status" value="1"/>
</dbReference>
<dbReference type="Proteomes" id="UP000193218">
    <property type="component" value="Unassembled WGS sequence"/>
</dbReference>
<feature type="compositionally biased region" description="Basic and acidic residues" evidence="8">
    <location>
        <begin position="1495"/>
        <end position="1507"/>
    </location>
</feature>
<feature type="compositionally biased region" description="Polar residues" evidence="8">
    <location>
        <begin position="886"/>
        <end position="899"/>
    </location>
</feature>
<dbReference type="RefSeq" id="XP_021873267.1">
    <property type="nucleotide sequence ID" value="XM_022014077.1"/>
</dbReference>
<feature type="region of interest" description="Disordered" evidence="8">
    <location>
        <begin position="422"/>
        <end position="457"/>
    </location>
</feature>
<feature type="region of interest" description="Disordered" evidence="8">
    <location>
        <begin position="85"/>
        <end position="211"/>
    </location>
</feature>
<dbReference type="PANTHER" id="PTHR24058">
    <property type="entry name" value="DUAL SPECIFICITY PROTEIN KINASE"/>
    <property type="match status" value="1"/>
</dbReference>
<keyword evidence="5" id="KW-0418">Kinase</keyword>
<feature type="compositionally biased region" description="Polar residues" evidence="8">
    <location>
        <begin position="758"/>
        <end position="774"/>
    </location>
</feature>
<feature type="compositionally biased region" description="Polar residues" evidence="8">
    <location>
        <begin position="796"/>
        <end position="818"/>
    </location>
</feature>
<dbReference type="Gene3D" id="3.30.200.20">
    <property type="entry name" value="Phosphorylase Kinase, domain 1"/>
    <property type="match status" value="1"/>
</dbReference>
<dbReference type="InterPro" id="IPR050494">
    <property type="entry name" value="Ser_Thr_dual-spec_kinase"/>
</dbReference>
<dbReference type="PROSITE" id="PS00107">
    <property type="entry name" value="PROTEIN_KINASE_ATP"/>
    <property type="match status" value="1"/>
</dbReference>
<feature type="region of interest" description="Disordered" evidence="8">
    <location>
        <begin position="539"/>
        <end position="575"/>
    </location>
</feature>
<dbReference type="FunFam" id="1.10.510.10:FF:000112">
    <property type="entry name" value="Putative dual specificity tyrosine-phosphorylation-regulated kinase 2"/>
    <property type="match status" value="1"/>
</dbReference>
<feature type="region of interest" description="Disordered" evidence="8">
    <location>
        <begin position="328"/>
        <end position="389"/>
    </location>
</feature>
<dbReference type="GO" id="GO:0005524">
    <property type="term" value="F:ATP binding"/>
    <property type="evidence" value="ECO:0007669"/>
    <property type="project" value="UniProtKB-UniRule"/>
</dbReference>
<dbReference type="SMART" id="SM00220">
    <property type="entry name" value="S_TKc"/>
    <property type="match status" value="1"/>
</dbReference>
<dbReference type="SUPFAM" id="SSF56112">
    <property type="entry name" value="Protein kinase-like (PK-like)"/>
    <property type="match status" value="1"/>
</dbReference>
<evidence type="ECO:0000256" key="5">
    <source>
        <dbReference type="ARBA" id="ARBA00022777"/>
    </source>
</evidence>
<feature type="domain" description="Protein kinase" evidence="9">
    <location>
        <begin position="1743"/>
        <end position="2039"/>
    </location>
</feature>
<evidence type="ECO:0000313" key="10">
    <source>
        <dbReference type="EMBL" id="ORX39404.1"/>
    </source>
</evidence>
<feature type="compositionally biased region" description="Polar residues" evidence="8">
    <location>
        <begin position="2066"/>
        <end position="2081"/>
    </location>
</feature>
<feature type="compositionally biased region" description="Low complexity" evidence="8">
    <location>
        <begin position="165"/>
        <end position="184"/>
    </location>
</feature>
<feature type="compositionally biased region" description="Basic residues" evidence="8">
    <location>
        <begin position="1474"/>
        <end position="1486"/>
    </location>
</feature>
<feature type="compositionally biased region" description="Low complexity" evidence="8">
    <location>
        <begin position="1564"/>
        <end position="1574"/>
    </location>
</feature>
<feature type="region of interest" description="Disordered" evidence="8">
    <location>
        <begin position="1"/>
        <end position="67"/>
    </location>
</feature>
<feature type="compositionally biased region" description="Basic and acidic residues" evidence="8">
    <location>
        <begin position="775"/>
        <end position="789"/>
    </location>
</feature>
<dbReference type="PROSITE" id="PS50011">
    <property type="entry name" value="PROTEIN_KINASE_DOM"/>
    <property type="match status" value="1"/>
</dbReference>
<dbReference type="InParanoid" id="A0A1Y1UPG6"/>
<feature type="compositionally biased region" description="Polar residues" evidence="8">
    <location>
        <begin position="2109"/>
        <end position="2127"/>
    </location>
</feature>
<feature type="compositionally biased region" description="Low complexity" evidence="8">
    <location>
        <begin position="973"/>
        <end position="985"/>
    </location>
</feature>
<dbReference type="InterPro" id="IPR008271">
    <property type="entry name" value="Ser/Thr_kinase_AS"/>
</dbReference>
<keyword evidence="6 7" id="KW-0067">ATP-binding</keyword>
<dbReference type="Gene3D" id="1.10.510.10">
    <property type="entry name" value="Transferase(Phosphotransferase) domain 1"/>
    <property type="match status" value="1"/>
</dbReference>
<name>A0A1Y1UPG6_9TREE</name>
<dbReference type="OrthoDB" id="9332038at2759"/>
<accession>A0A1Y1UPG6</accession>
<keyword evidence="2" id="KW-0723">Serine/threonine-protein kinase</keyword>
<feature type="compositionally biased region" description="Polar residues" evidence="8">
    <location>
        <begin position="224"/>
        <end position="234"/>
    </location>
</feature>
<feature type="compositionally biased region" description="Pro residues" evidence="8">
    <location>
        <begin position="562"/>
        <end position="575"/>
    </location>
</feature>
<evidence type="ECO:0000259" key="9">
    <source>
        <dbReference type="PROSITE" id="PS50011"/>
    </source>
</evidence>
<feature type="region of interest" description="Disordered" evidence="8">
    <location>
        <begin position="1151"/>
        <end position="1584"/>
    </location>
</feature>
<feature type="compositionally biased region" description="Polar residues" evidence="8">
    <location>
        <begin position="247"/>
        <end position="270"/>
    </location>
</feature>
<keyword evidence="4 7" id="KW-0547">Nucleotide-binding</keyword>
<dbReference type="GO" id="GO:0004674">
    <property type="term" value="F:protein serine/threonine kinase activity"/>
    <property type="evidence" value="ECO:0007669"/>
    <property type="project" value="UniProtKB-KW"/>
</dbReference>
<dbReference type="CDD" id="cd14210">
    <property type="entry name" value="PKc_DYRK"/>
    <property type="match status" value="1"/>
</dbReference>
<comment type="similarity">
    <text evidence="1">Belongs to the protein kinase superfamily. CMGC Ser/Thr protein kinase family. MNB/DYRK subfamily.</text>
</comment>